<organism evidence="1">
    <name type="scientific">Pleurotus sajor-caju</name>
    <name type="common">Oyster mushroom</name>
    <dbReference type="NCBI Taxonomy" id="50053"/>
    <lineage>
        <taxon>Eukaryota</taxon>
        <taxon>Fungi</taxon>
        <taxon>Dikarya</taxon>
        <taxon>Basidiomycota</taxon>
        <taxon>Agaricomycotina</taxon>
        <taxon>Agaricomycetes</taxon>
        <taxon>Polyporales</taxon>
        <taxon>Polyporaceae</taxon>
        <taxon>Lentinus</taxon>
    </lineage>
</organism>
<protein>
    <submittedName>
        <fullName evidence="1">WUN</fullName>
    </submittedName>
</protein>
<feature type="non-terminal residue" evidence="1">
    <location>
        <position position="1"/>
    </location>
</feature>
<accession>Q9UVM3</accession>
<reference evidence="1" key="2">
    <citation type="submission" date="1999-09" db="EMBL/GenBank/DDBJ databases">
        <authorList>
            <person name="Park S.C."/>
            <person name="Jung U.J."/>
            <person name="Jeong M.J."/>
            <person name="Kim B.G."/>
            <person name="Yoo Y.B."/>
            <person name="Ryu J.C."/>
        </authorList>
    </citation>
    <scope>NUCLEOTIDE SEQUENCE</scope>
</reference>
<reference evidence="1" key="1">
    <citation type="journal article" date="1998" name="Hanguk Kyun Hakoe Chi">
        <title>Isolation and Characterization of a Wound or UV induced cDNA fragment from Pleurotus sajor-caju.</title>
        <authorList>
            <person name="Park S.C."/>
            <person name="Jung U.J."/>
            <person name="Jeong M.J."/>
            <person name="Kim B.G."/>
            <person name="Yoo Y.B."/>
            <person name="Ryu J.C."/>
        </authorList>
    </citation>
    <scope>NUCLEOTIDE SEQUENCE</scope>
</reference>
<name>Q9UVM3_PLESA</name>
<sequence length="45" mass="5064">LSRLKRCIMPSTLLSQTSSILKLDICSPRRSSSADDPNRAYTKRP</sequence>
<dbReference type="AlphaFoldDB" id="Q9UVM3"/>
<gene>
    <name evidence="1" type="primary">Wun</name>
</gene>
<dbReference type="EMBL" id="AF188208">
    <property type="protein sequence ID" value="AAF01773.1"/>
    <property type="molecule type" value="mRNA"/>
</dbReference>
<proteinExistence type="evidence at transcript level"/>
<evidence type="ECO:0000313" key="1">
    <source>
        <dbReference type="EMBL" id="AAF01773.1"/>
    </source>
</evidence>